<dbReference type="KEGG" id="more:E1B28_007622"/>
<organism evidence="2 3">
    <name type="scientific">Marasmius oreades</name>
    <name type="common">fairy-ring Marasmius</name>
    <dbReference type="NCBI Taxonomy" id="181124"/>
    <lineage>
        <taxon>Eukaryota</taxon>
        <taxon>Fungi</taxon>
        <taxon>Dikarya</taxon>
        <taxon>Basidiomycota</taxon>
        <taxon>Agaricomycotina</taxon>
        <taxon>Agaricomycetes</taxon>
        <taxon>Agaricomycetidae</taxon>
        <taxon>Agaricales</taxon>
        <taxon>Marasmiineae</taxon>
        <taxon>Marasmiaceae</taxon>
        <taxon>Marasmius</taxon>
    </lineage>
</organism>
<evidence type="ECO:0000256" key="1">
    <source>
        <dbReference type="SAM" id="MobiDB-lite"/>
    </source>
</evidence>
<comment type="caution">
    <text evidence="2">The sequence shown here is derived from an EMBL/GenBank/DDBJ whole genome shotgun (WGS) entry which is preliminary data.</text>
</comment>
<dbReference type="Proteomes" id="UP001049176">
    <property type="component" value="Chromosome 4"/>
</dbReference>
<name>A0A9P7UTN3_9AGAR</name>
<protein>
    <submittedName>
        <fullName evidence="2">Uncharacterized protein</fullName>
    </submittedName>
</protein>
<gene>
    <name evidence="2" type="ORF">E1B28_007622</name>
</gene>
<dbReference type="OrthoDB" id="3241567at2759"/>
<dbReference type="EMBL" id="CM032184">
    <property type="protein sequence ID" value="KAG7093992.1"/>
    <property type="molecule type" value="Genomic_DNA"/>
</dbReference>
<feature type="region of interest" description="Disordered" evidence="1">
    <location>
        <begin position="98"/>
        <end position="124"/>
    </location>
</feature>
<sequence length="392" mass="43939">MFENQAPEHTVTVRHTVHFRKHHLGPTLLAQPSHRTSLPTRTILRTSRNYNGTSFGSGHPTRTTRILSCITNVELASQHGAERRRSVYKRKSIIVTSPSSTRRYQSPISPSRVRSPRKSSPLRPPLFPGIPLSPQTSMNVAQFPPPTVDPYCPSPIHSPHTCQLGSPTPGFLNIYAPTPLQISPGSYFNTHSQTYHDPAFLQSSLPLVSSPIATPSISLHPELTSYCPLVWSALLPPTTARSRYPVSYPFDLDILSAPACPGVSILLIYIEGGLIAKSWTKLWGPIRSVLRPHACEITVFDVLLDIHTYLHTRLSLREVKHVRKKGYQELVDLERKFRVGYEGAACEVNEWDKPPKRLDIIAPFCGGDFMSMRYDGVWQMDGLELSLRLGWL</sequence>
<feature type="compositionally biased region" description="Low complexity" evidence="1">
    <location>
        <begin position="106"/>
        <end position="121"/>
    </location>
</feature>
<evidence type="ECO:0000313" key="2">
    <source>
        <dbReference type="EMBL" id="KAG7093992.1"/>
    </source>
</evidence>
<reference evidence="2" key="1">
    <citation type="journal article" date="2021" name="Genome Biol. Evol.">
        <title>The assembled and annotated genome of the fairy-ring fungus Marasmius oreades.</title>
        <authorList>
            <person name="Hiltunen M."/>
            <person name="Ament-Velasquez S.L."/>
            <person name="Johannesson H."/>
        </authorList>
    </citation>
    <scope>NUCLEOTIDE SEQUENCE</scope>
    <source>
        <strain evidence="2">03SP1</strain>
    </source>
</reference>
<accession>A0A9P7UTN3</accession>
<dbReference type="RefSeq" id="XP_043010462.1">
    <property type="nucleotide sequence ID" value="XM_043152376.1"/>
</dbReference>
<dbReference type="AlphaFoldDB" id="A0A9P7UTN3"/>
<dbReference type="GeneID" id="66076698"/>
<proteinExistence type="predicted"/>
<keyword evidence="3" id="KW-1185">Reference proteome</keyword>
<evidence type="ECO:0000313" key="3">
    <source>
        <dbReference type="Proteomes" id="UP001049176"/>
    </source>
</evidence>